<keyword evidence="1" id="KW-1133">Transmembrane helix</keyword>
<feature type="transmembrane region" description="Helical" evidence="1">
    <location>
        <begin position="30"/>
        <end position="53"/>
    </location>
</feature>
<dbReference type="Proteomes" id="UP000620124">
    <property type="component" value="Unassembled WGS sequence"/>
</dbReference>
<comment type="caution">
    <text evidence="4">The sequence shown here is derived from an EMBL/GenBank/DDBJ whole genome shotgun (WGS) entry which is preliminary data.</text>
</comment>
<dbReference type="PANTHER" id="PTHR40465">
    <property type="entry name" value="CHROMOSOME 1, WHOLE GENOME SHOTGUN SEQUENCE"/>
    <property type="match status" value="1"/>
</dbReference>
<evidence type="ECO:0000256" key="1">
    <source>
        <dbReference type="SAM" id="Phobius"/>
    </source>
</evidence>
<feature type="domain" description="DUF6534" evidence="3">
    <location>
        <begin position="192"/>
        <end position="279"/>
    </location>
</feature>
<protein>
    <recommendedName>
        <fullName evidence="3">DUF6534 domain-containing protein</fullName>
    </recommendedName>
</protein>
<keyword evidence="1" id="KW-0812">Transmembrane</keyword>
<dbReference type="EMBL" id="JACAZI010000023">
    <property type="protein sequence ID" value="KAF7336238.1"/>
    <property type="molecule type" value="Genomic_DNA"/>
</dbReference>
<feature type="transmembrane region" description="Helical" evidence="1">
    <location>
        <begin position="120"/>
        <end position="138"/>
    </location>
</feature>
<accession>A0A8H7CI41</accession>
<evidence type="ECO:0000256" key="2">
    <source>
        <dbReference type="SAM" id="SignalP"/>
    </source>
</evidence>
<dbReference type="OrthoDB" id="3270417at2759"/>
<feature type="transmembrane region" description="Helical" evidence="1">
    <location>
        <begin position="247"/>
        <end position="267"/>
    </location>
</feature>
<keyword evidence="5" id="KW-1185">Reference proteome</keyword>
<dbReference type="Pfam" id="PF20152">
    <property type="entry name" value="DUF6534"/>
    <property type="match status" value="1"/>
</dbReference>
<dbReference type="InterPro" id="IPR045339">
    <property type="entry name" value="DUF6534"/>
</dbReference>
<proteinExistence type="predicted"/>
<feature type="transmembrane region" description="Helical" evidence="1">
    <location>
        <begin position="145"/>
        <end position="167"/>
    </location>
</feature>
<dbReference type="AlphaFoldDB" id="A0A8H7CI41"/>
<feature type="transmembrane region" description="Helical" evidence="1">
    <location>
        <begin position="60"/>
        <end position="78"/>
    </location>
</feature>
<feature type="transmembrane region" description="Helical" evidence="1">
    <location>
        <begin position="187"/>
        <end position="208"/>
    </location>
</feature>
<gene>
    <name evidence="4" type="ORF">MVEN_02171700</name>
</gene>
<keyword evidence="1" id="KW-0472">Membrane</keyword>
<name>A0A8H7CI41_9AGAR</name>
<evidence type="ECO:0000259" key="3">
    <source>
        <dbReference type="Pfam" id="PF20152"/>
    </source>
</evidence>
<feature type="signal peptide" evidence="2">
    <location>
        <begin position="1"/>
        <end position="20"/>
    </location>
</feature>
<evidence type="ECO:0000313" key="5">
    <source>
        <dbReference type="Proteomes" id="UP000620124"/>
    </source>
</evidence>
<reference evidence="4" key="1">
    <citation type="submission" date="2020-05" db="EMBL/GenBank/DDBJ databases">
        <title>Mycena genomes resolve the evolution of fungal bioluminescence.</title>
        <authorList>
            <person name="Tsai I.J."/>
        </authorList>
    </citation>
    <scope>NUCLEOTIDE SEQUENCE</scope>
    <source>
        <strain evidence="4">CCC161011</strain>
    </source>
</reference>
<keyword evidence="2" id="KW-0732">Signal</keyword>
<dbReference type="PANTHER" id="PTHR40465:SF1">
    <property type="entry name" value="DUF6534 DOMAIN-CONTAINING PROTEIN"/>
    <property type="match status" value="1"/>
</dbReference>
<evidence type="ECO:0000313" key="4">
    <source>
        <dbReference type="EMBL" id="KAF7336238.1"/>
    </source>
</evidence>
<organism evidence="4 5">
    <name type="scientific">Mycena venus</name>
    <dbReference type="NCBI Taxonomy" id="2733690"/>
    <lineage>
        <taxon>Eukaryota</taxon>
        <taxon>Fungi</taxon>
        <taxon>Dikarya</taxon>
        <taxon>Basidiomycota</taxon>
        <taxon>Agaricomycotina</taxon>
        <taxon>Agaricomycetes</taxon>
        <taxon>Agaricomycetidae</taxon>
        <taxon>Agaricales</taxon>
        <taxon>Marasmiineae</taxon>
        <taxon>Mycenaceae</taxon>
        <taxon>Mycena</taxon>
    </lineage>
</organism>
<sequence length="332" mass="37089">MSFSCIFWLLLLRLLCITMAAEIASTMGMWLLSVFLESILMGMGLLQCFLYFVWYHKDPWSFKLAVILIVSLCLLHISRHGLQCIQMGASFANVYDWFINNFGNFERLRFIGWPDSMQLAALYLSVFVAQIHFARCIYHLQKENIILPLIILLLALLAVGAGLGQVIVCIQLGEYAKLGQTKLTTNLQAAAALVADTLITFGLCWRLNQGRGGIQSTNKVLNFLIMTAVNRGALTIVLAALNMVLFFATPGTFDFMIVLFLSDKFYMNSMLAMLNTREYAVNSGKAGAVVERSYPIFEASNPNVRSSCTITVSTSQITRFDESYVEMGKVPV</sequence>
<feature type="chain" id="PRO_5034542298" description="DUF6534 domain-containing protein" evidence="2">
    <location>
        <begin position="21"/>
        <end position="332"/>
    </location>
</feature>